<dbReference type="Gene3D" id="3.40.50.1820">
    <property type="entry name" value="alpha/beta hydrolase"/>
    <property type="match status" value="1"/>
</dbReference>
<evidence type="ECO:0000313" key="9">
    <source>
        <dbReference type="Proteomes" id="UP000281343"/>
    </source>
</evidence>
<protein>
    <submittedName>
        <fullName evidence="8">Class I poly(R)-hydroxyalkanoic acid synthase</fullName>
    </submittedName>
</protein>
<evidence type="ECO:0000313" key="8">
    <source>
        <dbReference type="EMBL" id="RMA40946.1"/>
    </source>
</evidence>
<name>A0A3L9Y4A3_9RHOB</name>
<dbReference type="InterPro" id="IPR010963">
    <property type="entry name" value="PHA_synth_I"/>
</dbReference>
<dbReference type="PANTHER" id="PTHR36837:SF5">
    <property type="entry name" value="POLY-3-HYDROXYBUTYRATE SYNTHASE"/>
    <property type="match status" value="1"/>
</dbReference>
<dbReference type="Proteomes" id="UP000281343">
    <property type="component" value="Unassembled WGS sequence"/>
</dbReference>
<keyword evidence="4" id="KW-0012">Acyltransferase</keyword>
<evidence type="ECO:0000256" key="5">
    <source>
        <dbReference type="SAM" id="Coils"/>
    </source>
</evidence>
<dbReference type="InterPro" id="IPR051321">
    <property type="entry name" value="PHA/PHB_synthase"/>
</dbReference>
<reference evidence="8 9" key="1">
    <citation type="submission" date="2018-10" db="EMBL/GenBank/DDBJ databases">
        <authorList>
            <person name="Jung H.S."/>
            <person name="Jeon C.O."/>
        </authorList>
    </citation>
    <scope>NUCLEOTIDE SEQUENCE [LARGE SCALE GENOMIC DNA]</scope>
    <source>
        <strain evidence="8 9">MA-7-27</strain>
    </source>
</reference>
<evidence type="ECO:0000259" key="6">
    <source>
        <dbReference type="Pfam" id="PF00561"/>
    </source>
</evidence>
<dbReference type="PANTHER" id="PTHR36837">
    <property type="entry name" value="POLY(3-HYDROXYALKANOATE) POLYMERASE SUBUNIT PHAC"/>
    <property type="match status" value="1"/>
</dbReference>
<dbReference type="OrthoDB" id="7208816at2"/>
<dbReference type="InterPro" id="IPR029058">
    <property type="entry name" value="AB_hydrolase_fold"/>
</dbReference>
<dbReference type="GO" id="GO:0005737">
    <property type="term" value="C:cytoplasm"/>
    <property type="evidence" value="ECO:0007669"/>
    <property type="project" value="UniProtKB-SubCell"/>
</dbReference>
<dbReference type="EMBL" id="RCNT01000010">
    <property type="protein sequence ID" value="RMA40946.1"/>
    <property type="molecule type" value="Genomic_DNA"/>
</dbReference>
<keyword evidence="2" id="KW-0963">Cytoplasm</keyword>
<evidence type="ECO:0000256" key="2">
    <source>
        <dbReference type="ARBA" id="ARBA00022490"/>
    </source>
</evidence>
<dbReference type="InterPro" id="IPR000073">
    <property type="entry name" value="AB_hydrolase_1"/>
</dbReference>
<proteinExistence type="predicted"/>
<comment type="subcellular location">
    <subcellularLocation>
        <location evidence="1">Cytoplasm</location>
    </subcellularLocation>
</comment>
<dbReference type="GO" id="GO:0042619">
    <property type="term" value="P:poly-hydroxybutyrate biosynthetic process"/>
    <property type="evidence" value="ECO:0007669"/>
    <property type="project" value="InterPro"/>
</dbReference>
<dbReference type="SUPFAM" id="SSF53474">
    <property type="entry name" value="alpha/beta-Hydrolases"/>
    <property type="match status" value="1"/>
</dbReference>
<feature type="domain" description="AB hydrolase-1" evidence="6">
    <location>
        <begin position="281"/>
        <end position="525"/>
    </location>
</feature>
<keyword evidence="3" id="KW-0808">Transferase</keyword>
<organism evidence="8 9">
    <name type="scientific">Rhodophyticola porphyridii</name>
    <dbReference type="NCBI Taxonomy" id="1852017"/>
    <lineage>
        <taxon>Bacteria</taxon>
        <taxon>Pseudomonadati</taxon>
        <taxon>Pseudomonadota</taxon>
        <taxon>Alphaproteobacteria</taxon>
        <taxon>Rhodobacterales</taxon>
        <taxon>Roseobacteraceae</taxon>
        <taxon>Rhodophyticola</taxon>
    </lineage>
</organism>
<accession>A0A3L9Y4A3</accession>
<sequence length="600" mass="67128">MSGMNGEENEMGENLDRLNENLAKMEELSKRMVAAISAREPADAGLQGPGQDLYLKAGTAYMREMMTNPAKLMEQQVQYWGQTLTHFMEAQQELAKGHLAAPEDHTPDDRRFANPMWKTHPYFNFIKQQYLISSAAIEKAVSELDTLDDKDKKRVEFFSKQIIDLFSPTNYLATNPDALERAVETDGMSLVQGLENLVRDIESHHGEVLPTLADPNAFKVGENIGTAEGAVVFRNRMMELIQYAPTTEKVHKTPLVIFPPWINKFYILDLKAQNSLIRWIVDQGYTLFVVSWKNPDETYADVAMETYVEEGYLEAIRVAREITGEKQVNAIGYCIAGTTLSLTLAYLKKKGDRSVKSATFFTTLTDFSNQGEFSVFLEDDFVDAIERQVADEGILDSYYMSKTFSFLRANDLVYGPAVRSYMMGEAPPAFDLLYWNGDSTNLPGKMAMQYLRGLCQGNGLAGEGFEVLGETVHLSEVTVPVCAIACETDHIAAWKDSFRGVVQMGSKDKTFILSESGHIAGIVNPPSKKKYGHYMNPEVSGAPEAWLEAASYHEGSWWPRWETWLKKRSGTQIKARIPGESGYDVLAPAPGTYVLAKTNS</sequence>
<keyword evidence="5" id="KW-0175">Coiled coil</keyword>
<gene>
    <name evidence="8" type="primary">phaC</name>
    <name evidence="8" type="ORF">D9R08_17500</name>
</gene>
<dbReference type="Pfam" id="PF00561">
    <property type="entry name" value="Abhydrolase_1"/>
    <property type="match status" value="1"/>
</dbReference>
<evidence type="ECO:0000256" key="4">
    <source>
        <dbReference type="ARBA" id="ARBA00023315"/>
    </source>
</evidence>
<dbReference type="NCBIfam" id="TIGR01838">
    <property type="entry name" value="PHA_synth_I"/>
    <property type="match status" value="1"/>
</dbReference>
<dbReference type="AlphaFoldDB" id="A0A3L9Y4A3"/>
<feature type="domain" description="Poly-beta-hydroxybutyrate polymerase N-terminal" evidence="7">
    <location>
        <begin position="108"/>
        <end position="280"/>
    </location>
</feature>
<evidence type="ECO:0000256" key="1">
    <source>
        <dbReference type="ARBA" id="ARBA00004496"/>
    </source>
</evidence>
<dbReference type="InterPro" id="IPR010941">
    <property type="entry name" value="PhaC_N"/>
</dbReference>
<comment type="caution">
    <text evidence="8">The sequence shown here is derived from an EMBL/GenBank/DDBJ whole genome shotgun (WGS) entry which is preliminary data.</text>
</comment>
<evidence type="ECO:0000256" key="3">
    <source>
        <dbReference type="ARBA" id="ARBA00022679"/>
    </source>
</evidence>
<keyword evidence="9" id="KW-1185">Reference proteome</keyword>
<dbReference type="Pfam" id="PF07167">
    <property type="entry name" value="PhaC_N"/>
    <property type="match status" value="1"/>
</dbReference>
<dbReference type="GO" id="GO:0016746">
    <property type="term" value="F:acyltransferase activity"/>
    <property type="evidence" value="ECO:0007669"/>
    <property type="project" value="UniProtKB-KW"/>
</dbReference>
<feature type="coiled-coil region" evidence="5">
    <location>
        <begin position="8"/>
        <end position="35"/>
    </location>
</feature>
<evidence type="ECO:0000259" key="7">
    <source>
        <dbReference type="Pfam" id="PF07167"/>
    </source>
</evidence>